<feature type="compositionally biased region" description="Low complexity" evidence="1">
    <location>
        <begin position="48"/>
        <end position="59"/>
    </location>
</feature>
<dbReference type="Gramene" id="TKW40231">
    <property type="protein sequence ID" value="TKW40231"/>
    <property type="gene ID" value="SEVIR_1G232750v2"/>
</dbReference>
<accession>A0A4U6WBV7</accession>
<dbReference type="Gramene" id="TKW40229">
    <property type="protein sequence ID" value="TKW40229"/>
    <property type="gene ID" value="SEVIR_1G232750v2"/>
</dbReference>
<evidence type="ECO:0000313" key="3">
    <source>
        <dbReference type="Proteomes" id="UP000298652"/>
    </source>
</evidence>
<dbReference type="EMBL" id="CM016552">
    <property type="protein sequence ID" value="TKW40231.1"/>
    <property type="molecule type" value="Genomic_DNA"/>
</dbReference>
<sequence>MPGCWSKAARGDLYALASLQLHRLSGGGDTRGQEEAGRPLGLGDVASSRRPLPMSPRSSCCRRRSWRKGTAARSVMHQEDATVAVWPASVHRHPRPHLIYDATTTAGDSHPVGNNNLSSIKLMLHLRHIRRLGPSEWSFDLGADDMAYPLGGSCSTISPAQTQPPPMYS</sequence>
<evidence type="ECO:0000256" key="1">
    <source>
        <dbReference type="SAM" id="MobiDB-lite"/>
    </source>
</evidence>
<dbReference type="EMBL" id="CM016552">
    <property type="protein sequence ID" value="TKW40232.1"/>
    <property type="molecule type" value="Genomic_DNA"/>
</dbReference>
<feature type="region of interest" description="Disordered" evidence="1">
    <location>
        <begin position="26"/>
        <end position="60"/>
    </location>
</feature>
<proteinExistence type="predicted"/>
<dbReference type="Proteomes" id="UP000298652">
    <property type="component" value="Chromosome 1"/>
</dbReference>
<dbReference type="EMBL" id="CM016552">
    <property type="protein sequence ID" value="TKW40229.1"/>
    <property type="molecule type" value="Genomic_DNA"/>
</dbReference>
<protein>
    <submittedName>
        <fullName evidence="2">Uncharacterized protein</fullName>
    </submittedName>
</protein>
<dbReference type="EMBL" id="CM016552">
    <property type="protein sequence ID" value="TKW40230.1"/>
    <property type="molecule type" value="Genomic_DNA"/>
</dbReference>
<name>A0A4U6WBV7_SETVI</name>
<organism evidence="2 3">
    <name type="scientific">Setaria viridis</name>
    <name type="common">Green bristlegrass</name>
    <name type="synonym">Setaria italica subsp. viridis</name>
    <dbReference type="NCBI Taxonomy" id="4556"/>
    <lineage>
        <taxon>Eukaryota</taxon>
        <taxon>Viridiplantae</taxon>
        <taxon>Streptophyta</taxon>
        <taxon>Embryophyta</taxon>
        <taxon>Tracheophyta</taxon>
        <taxon>Spermatophyta</taxon>
        <taxon>Magnoliopsida</taxon>
        <taxon>Liliopsida</taxon>
        <taxon>Poales</taxon>
        <taxon>Poaceae</taxon>
        <taxon>PACMAD clade</taxon>
        <taxon>Panicoideae</taxon>
        <taxon>Panicodae</taxon>
        <taxon>Paniceae</taxon>
        <taxon>Cenchrinae</taxon>
        <taxon>Setaria</taxon>
    </lineage>
</organism>
<evidence type="ECO:0000313" key="2">
    <source>
        <dbReference type="EMBL" id="TKW40230.1"/>
    </source>
</evidence>
<dbReference type="AlphaFoldDB" id="A0A4U6WBV7"/>
<dbReference type="Gramene" id="TKW40230">
    <property type="protein sequence ID" value="TKW40230"/>
    <property type="gene ID" value="SEVIR_1G232750v2"/>
</dbReference>
<gene>
    <name evidence="2" type="ORF">SEVIR_1G232750v2</name>
</gene>
<dbReference type="Gramene" id="TKW40232">
    <property type="protein sequence ID" value="TKW40232"/>
    <property type="gene ID" value="SEVIR_1G232750v2"/>
</dbReference>
<keyword evidence="3" id="KW-1185">Reference proteome</keyword>
<reference evidence="2 3" key="1">
    <citation type="submission" date="2019-03" db="EMBL/GenBank/DDBJ databases">
        <title>WGS assembly of Setaria viridis.</title>
        <authorList>
            <person name="Huang P."/>
            <person name="Jenkins J."/>
            <person name="Grimwood J."/>
            <person name="Barry K."/>
            <person name="Healey A."/>
            <person name="Mamidi S."/>
            <person name="Sreedasyam A."/>
            <person name="Shu S."/>
            <person name="Feldman M."/>
            <person name="Wu J."/>
            <person name="Yu Y."/>
            <person name="Chen C."/>
            <person name="Johnson J."/>
            <person name="Rokhsar D."/>
            <person name="Baxter I."/>
            <person name="Schmutz J."/>
            <person name="Brutnell T."/>
            <person name="Kellogg E."/>
        </authorList>
    </citation>
    <scope>NUCLEOTIDE SEQUENCE [LARGE SCALE GENOMIC DNA]</scope>
    <source>
        <strain evidence="3">cv. A10</strain>
    </source>
</reference>